<dbReference type="EMBL" id="ACCJ01000035">
    <property type="protein sequence ID" value="EEG57019.1"/>
    <property type="molecule type" value="Genomic_DNA"/>
</dbReference>
<dbReference type="HOGENOM" id="CLU_3307055_0_0_9"/>
<organism evidence="1 2">
    <name type="scientific">[Clostridium] asparagiforme DSM 15981</name>
    <dbReference type="NCBI Taxonomy" id="518636"/>
    <lineage>
        <taxon>Bacteria</taxon>
        <taxon>Bacillati</taxon>
        <taxon>Bacillota</taxon>
        <taxon>Clostridia</taxon>
        <taxon>Lachnospirales</taxon>
        <taxon>Lachnospiraceae</taxon>
        <taxon>Enterocloster</taxon>
    </lineage>
</organism>
<evidence type="ECO:0000313" key="2">
    <source>
        <dbReference type="Proteomes" id="UP000004756"/>
    </source>
</evidence>
<dbReference type="Proteomes" id="UP000004756">
    <property type="component" value="Unassembled WGS sequence"/>
</dbReference>
<evidence type="ECO:0000313" key="1">
    <source>
        <dbReference type="EMBL" id="EEG57019.1"/>
    </source>
</evidence>
<dbReference type="AlphaFoldDB" id="C0CV84"/>
<protein>
    <submittedName>
        <fullName evidence="1">Uncharacterized protein</fullName>
    </submittedName>
</protein>
<reference evidence="1 2" key="2">
    <citation type="submission" date="2009-02" db="EMBL/GenBank/DDBJ databases">
        <title>Draft genome sequence of Clostridium asparagiforme (DSM 15981).</title>
        <authorList>
            <person name="Sudarsanam P."/>
            <person name="Ley R."/>
            <person name="Guruge J."/>
            <person name="Turnbaugh P.J."/>
            <person name="Mahowald M."/>
            <person name="Liep D."/>
            <person name="Gordon J."/>
        </authorList>
    </citation>
    <scope>NUCLEOTIDE SEQUENCE [LARGE SCALE GENOMIC DNA]</scope>
    <source>
        <strain evidence="1 2">DSM 15981</strain>
    </source>
</reference>
<accession>C0CV84</accession>
<sequence>MLQEKALGVIPALFSLLADGIFAGLKILTIPAVLDIILL</sequence>
<comment type="caution">
    <text evidence="1">The sequence shown here is derived from an EMBL/GenBank/DDBJ whole genome shotgun (WGS) entry which is preliminary data.</text>
</comment>
<reference evidence="1 2" key="1">
    <citation type="submission" date="2009-01" db="EMBL/GenBank/DDBJ databases">
        <authorList>
            <person name="Fulton L."/>
            <person name="Clifton S."/>
            <person name="Fulton B."/>
            <person name="Xu J."/>
            <person name="Minx P."/>
            <person name="Pepin K.H."/>
            <person name="Johnson M."/>
            <person name="Bhonagiri V."/>
            <person name="Nash W.E."/>
            <person name="Mardis E.R."/>
            <person name="Wilson R.K."/>
        </authorList>
    </citation>
    <scope>NUCLEOTIDE SEQUENCE [LARGE SCALE GENOMIC DNA]</scope>
    <source>
        <strain evidence="1 2">DSM 15981</strain>
    </source>
</reference>
<gene>
    <name evidence="1" type="ORF">CLOSTASPAR_00885</name>
</gene>
<name>C0CV84_9FIRM</name>
<keyword evidence="2" id="KW-1185">Reference proteome</keyword>
<proteinExistence type="predicted"/>